<dbReference type="Pfam" id="PF00425">
    <property type="entry name" value="Chorismate_bind"/>
    <property type="match status" value="1"/>
</dbReference>
<evidence type="ECO:0000256" key="1">
    <source>
        <dbReference type="ARBA" id="ARBA00007992"/>
    </source>
</evidence>
<dbReference type="VEuPathDB" id="FungiDB:ATEG_02830"/>
<comment type="caution">
    <text evidence="5">The sequence shown here is derived from an EMBL/GenBank/DDBJ whole genome shotgun (WGS) entry which is preliminary data.</text>
</comment>
<dbReference type="Gene3D" id="3.50.50.60">
    <property type="entry name" value="FAD/NAD(P)-binding domain"/>
    <property type="match status" value="1"/>
</dbReference>
<name>A0A5M3YVR6_ASPTE</name>
<evidence type="ECO:0000256" key="3">
    <source>
        <dbReference type="ARBA" id="ARBA00022827"/>
    </source>
</evidence>
<comment type="similarity">
    <text evidence="1">Belongs to the paxM FAD-dependent monooxygenase family.</text>
</comment>
<keyword evidence="2" id="KW-0285">Flavoprotein</keyword>
<dbReference type="PRINTS" id="PR00420">
    <property type="entry name" value="RNGMNOXGNASE"/>
</dbReference>
<dbReference type="Gene3D" id="3.60.120.10">
    <property type="entry name" value="Anthranilate synthase"/>
    <property type="match status" value="1"/>
</dbReference>
<dbReference type="Pfam" id="PF01494">
    <property type="entry name" value="FAD_binding_3"/>
    <property type="match status" value="1"/>
</dbReference>
<dbReference type="GO" id="GO:0004497">
    <property type="term" value="F:monooxygenase activity"/>
    <property type="evidence" value="ECO:0007669"/>
    <property type="project" value="InterPro"/>
</dbReference>
<keyword evidence="4" id="KW-0560">Oxidoreductase</keyword>
<sequence>MAEPPRPFRVIIIGAGVSGLALALMLERAGIDFVVLERGSKDSIVRGASIGLQPNALRILDQLDIYDEVLAKNPPVQTVYQRRADGAVIRESNFARELERRHGYPIIVLERGHLLRMLYTKLQSKSKVHYLHKVVDIQSHQDGASATIETGKLFNGDLIAGADGVRSFTRQKIWQSLGKKNPDMALIESKRMTCEYACVFGISTFQNDDPELVPGSSHMVYSEGASATCIVGNRNRKFWLLYINLGKKHTYPDIPRYSEADVEGALLQHADIHITKTTRMSDLANNAVKRSMLALEEAAFECWYDERFSIIGDAAHKVTPHAGLGGNTAIESAAALVNLICDGLREKGPLAMSCEDVGAILEKYQNTRNKRVAKVHTISFASARLQGMESYLWRALAVMFVPLMGEEFEVSGCSDLLLGGAPLRFIPYKGRNGIVPWDGWSSQSMADKRTKQLPALRGLEVSTVALISLAVMALAAQHLGLLPWTMSRLNAPSSYDVGGRHNKLETVLQFLNLLPWGTIAMVELLRFKNRPLLPLILRQHKSLTWANLVPSTPIAYFACYSDAKGLCICGLCMLVTLDFFSQHGSCAYSHTLTMANARLVVCSLLSSIALLTLRGITWPQASLFLIYTMRVDPWMYGHQDLPLVRQAYLINFAVSTVSHFIYVAGLWAGFVPMVRGHLLLVALGMIVVYLNCLWSTPQRTRTSQFAAKLGLVTMGLAAVLGPGSAASLLWFWREDKHDLACRTATLLHGRRSNTPARTLSLSHGGIKATGFSPEVLLSVRNGRAFTEVVASTRSVDSANLEKSRTKLLNDTKEVLEHVTVVKGFSKQLAHSCVPGSVSIRDFMTVIDRGNVHHLFSHVSGHLSTDQSAWDTLGDMLGSVASPPPPGQAFDDMMQALEPRPRELYFGAVVMLDPDADFFEAALVLRTVFQDTNRQWLQAGAAVTRHSNPEREFAETCEKPMSMAPYVVVNTTKVDG</sequence>
<dbReference type="InterPro" id="IPR002938">
    <property type="entry name" value="FAD-bd"/>
</dbReference>
<accession>A0A5M3YVR6</accession>
<dbReference type="AlphaFoldDB" id="A0A5M3YVR6"/>
<proteinExistence type="inferred from homology"/>
<dbReference type="InterPro" id="IPR050562">
    <property type="entry name" value="FAD_mOase_fung"/>
</dbReference>
<gene>
    <name evidence="5" type="ORF">ATEIFO6365_0006005100</name>
</gene>
<organism evidence="5 6">
    <name type="scientific">Aspergillus terreus</name>
    <dbReference type="NCBI Taxonomy" id="33178"/>
    <lineage>
        <taxon>Eukaryota</taxon>
        <taxon>Fungi</taxon>
        <taxon>Dikarya</taxon>
        <taxon>Ascomycota</taxon>
        <taxon>Pezizomycotina</taxon>
        <taxon>Eurotiomycetes</taxon>
        <taxon>Eurotiomycetidae</taxon>
        <taxon>Eurotiales</taxon>
        <taxon>Aspergillaceae</taxon>
        <taxon>Aspergillus</taxon>
        <taxon>Aspergillus subgen. Circumdati</taxon>
    </lineage>
</organism>
<dbReference type="InterPro" id="IPR036188">
    <property type="entry name" value="FAD/NAD-bd_sf"/>
</dbReference>
<dbReference type="PANTHER" id="PTHR47356:SF2">
    <property type="entry name" value="FAD-BINDING DOMAIN-CONTAINING PROTEIN-RELATED"/>
    <property type="match status" value="1"/>
</dbReference>
<evidence type="ECO:0000256" key="4">
    <source>
        <dbReference type="ARBA" id="ARBA00023002"/>
    </source>
</evidence>
<dbReference type="SUPFAM" id="SSF51905">
    <property type="entry name" value="FAD/NAD(P)-binding domain"/>
    <property type="match status" value="1"/>
</dbReference>
<dbReference type="Proteomes" id="UP000452235">
    <property type="component" value="Unassembled WGS sequence"/>
</dbReference>
<evidence type="ECO:0000313" key="5">
    <source>
        <dbReference type="EMBL" id="GFF16716.1"/>
    </source>
</evidence>
<dbReference type="InterPro" id="IPR005801">
    <property type="entry name" value="ADC_synthase"/>
</dbReference>
<keyword evidence="3" id="KW-0274">FAD</keyword>
<evidence type="ECO:0000313" key="6">
    <source>
        <dbReference type="Proteomes" id="UP000452235"/>
    </source>
</evidence>
<dbReference type="OrthoDB" id="2431938at2759"/>
<dbReference type="GO" id="GO:0071949">
    <property type="term" value="F:FAD binding"/>
    <property type="evidence" value="ECO:0007669"/>
    <property type="project" value="InterPro"/>
</dbReference>
<dbReference type="EMBL" id="BLJY01000006">
    <property type="protein sequence ID" value="GFF16716.1"/>
    <property type="molecule type" value="Genomic_DNA"/>
</dbReference>
<protein>
    <submittedName>
        <fullName evidence="5">Uncharacterized protein</fullName>
    </submittedName>
</protein>
<dbReference type="PANTHER" id="PTHR47356">
    <property type="entry name" value="FAD-DEPENDENT MONOOXYGENASE ASQG-RELATED"/>
    <property type="match status" value="1"/>
</dbReference>
<evidence type="ECO:0000256" key="2">
    <source>
        <dbReference type="ARBA" id="ARBA00022630"/>
    </source>
</evidence>
<keyword evidence="6" id="KW-1185">Reference proteome</keyword>
<dbReference type="SUPFAM" id="SSF56322">
    <property type="entry name" value="ADC synthase"/>
    <property type="match status" value="1"/>
</dbReference>
<dbReference type="InterPro" id="IPR015890">
    <property type="entry name" value="Chorismate_C"/>
</dbReference>
<reference evidence="5 6" key="1">
    <citation type="submission" date="2020-01" db="EMBL/GenBank/DDBJ databases">
        <title>Aspergillus terreus IFO 6365 whole genome shotgun sequence.</title>
        <authorList>
            <person name="Kanamasa S."/>
            <person name="Takahashi H."/>
        </authorList>
    </citation>
    <scope>NUCLEOTIDE SEQUENCE [LARGE SCALE GENOMIC DNA]</scope>
    <source>
        <strain evidence="5 6">IFO 6365</strain>
    </source>
</reference>
<dbReference type="VEuPathDB" id="FungiDB:ATEG_02829"/>